<evidence type="ECO:0000313" key="1">
    <source>
        <dbReference type="EMBL" id="GAA3674932.1"/>
    </source>
</evidence>
<sequence length="97" mass="10344">MRGAAHDLDAHILGAAGGQVGASQRAGPLVQRHRHATCYEQAVRGIHTPAASLAVLIPADHVADERTNLRRCGIALAHQSEPFVQRPLPFLLTAVDQ</sequence>
<reference evidence="2" key="1">
    <citation type="journal article" date="2019" name="Int. J. Syst. Evol. Microbiol.">
        <title>The Global Catalogue of Microorganisms (GCM) 10K type strain sequencing project: providing services to taxonomists for standard genome sequencing and annotation.</title>
        <authorList>
            <consortium name="The Broad Institute Genomics Platform"/>
            <consortium name="The Broad Institute Genome Sequencing Center for Infectious Disease"/>
            <person name="Wu L."/>
            <person name="Ma J."/>
        </authorList>
    </citation>
    <scope>NUCLEOTIDE SEQUENCE [LARGE SCALE GENOMIC DNA]</scope>
    <source>
        <strain evidence="2">JCM 17494</strain>
    </source>
</reference>
<dbReference type="Proteomes" id="UP001500711">
    <property type="component" value="Unassembled WGS sequence"/>
</dbReference>
<evidence type="ECO:0000313" key="2">
    <source>
        <dbReference type="Proteomes" id="UP001500711"/>
    </source>
</evidence>
<comment type="caution">
    <text evidence="1">The sequence shown here is derived from an EMBL/GenBank/DDBJ whole genome shotgun (WGS) entry which is preliminary data.</text>
</comment>
<keyword evidence="2" id="KW-1185">Reference proteome</keyword>
<name>A0ABP7C2C3_9PSEU</name>
<accession>A0ABP7C2C3</accession>
<gene>
    <name evidence="1" type="ORF">GCM10022267_72290</name>
</gene>
<protein>
    <submittedName>
        <fullName evidence="1">Uncharacterized protein</fullName>
    </submittedName>
</protein>
<proteinExistence type="predicted"/>
<dbReference type="EMBL" id="BAABBE010000029">
    <property type="protein sequence ID" value="GAA3674932.1"/>
    <property type="molecule type" value="Genomic_DNA"/>
</dbReference>
<organism evidence="1 2">
    <name type="scientific">Lentzea roselyniae</name>
    <dbReference type="NCBI Taxonomy" id="531940"/>
    <lineage>
        <taxon>Bacteria</taxon>
        <taxon>Bacillati</taxon>
        <taxon>Actinomycetota</taxon>
        <taxon>Actinomycetes</taxon>
        <taxon>Pseudonocardiales</taxon>
        <taxon>Pseudonocardiaceae</taxon>
        <taxon>Lentzea</taxon>
    </lineage>
</organism>